<evidence type="ECO:0000313" key="4">
    <source>
        <dbReference type="Proteomes" id="UP000006727"/>
    </source>
</evidence>
<reference evidence="2 4" key="2">
    <citation type="journal article" date="2018" name="Plant J.">
        <title>The Physcomitrella patens chromosome-scale assembly reveals moss genome structure and evolution.</title>
        <authorList>
            <person name="Lang D."/>
            <person name="Ullrich K.K."/>
            <person name="Murat F."/>
            <person name="Fuchs J."/>
            <person name="Jenkins J."/>
            <person name="Haas F.B."/>
            <person name="Piednoel M."/>
            <person name="Gundlach H."/>
            <person name="Van Bel M."/>
            <person name="Meyberg R."/>
            <person name="Vives C."/>
            <person name="Morata J."/>
            <person name="Symeonidi A."/>
            <person name="Hiss M."/>
            <person name="Muchero W."/>
            <person name="Kamisugi Y."/>
            <person name="Saleh O."/>
            <person name="Blanc G."/>
            <person name="Decker E.L."/>
            <person name="van Gessel N."/>
            <person name="Grimwood J."/>
            <person name="Hayes R.D."/>
            <person name="Graham S.W."/>
            <person name="Gunter L.E."/>
            <person name="McDaniel S.F."/>
            <person name="Hoernstein S.N.W."/>
            <person name="Larsson A."/>
            <person name="Li F.W."/>
            <person name="Perroud P.F."/>
            <person name="Phillips J."/>
            <person name="Ranjan P."/>
            <person name="Rokshar D.S."/>
            <person name="Rothfels C.J."/>
            <person name="Schneider L."/>
            <person name="Shu S."/>
            <person name="Stevenson D.W."/>
            <person name="Thummler F."/>
            <person name="Tillich M."/>
            <person name="Villarreal Aguilar J.C."/>
            <person name="Widiez T."/>
            <person name="Wong G.K."/>
            <person name="Wymore A."/>
            <person name="Zhang Y."/>
            <person name="Zimmer A.D."/>
            <person name="Quatrano R.S."/>
            <person name="Mayer K.F.X."/>
            <person name="Goodstein D."/>
            <person name="Casacuberta J.M."/>
            <person name="Vandepoele K."/>
            <person name="Reski R."/>
            <person name="Cuming A.C."/>
            <person name="Tuskan G.A."/>
            <person name="Maumus F."/>
            <person name="Salse J."/>
            <person name="Schmutz J."/>
            <person name="Rensing S.A."/>
        </authorList>
    </citation>
    <scope>NUCLEOTIDE SEQUENCE [LARGE SCALE GENOMIC DNA]</scope>
    <source>
        <strain evidence="3 4">cv. Gransden 2004</strain>
    </source>
</reference>
<protein>
    <submittedName>
        <fullName evidence="2 3">Uncharacterized protein</fullName>
    </submittedName>
</protein>
<keyword evidence="4" id="KW-1185">Reference proteome</keyword>
<proteinExistence type="predicted"/>
<organism evidence="2">
    <name type="scientific">Physcomitrium patens</name>
    <name type="common">Spreading-leaved earth moss</name>
    <name type="synonym">Physcomitrella patens</name>
    <dbReference type="NCBI Taxonomy" id="3218"/>
    <lineage>
        <taxon>Eukaryota</taxon>
        <taxon>Viridiplantae</taxon>
        <taxon>Streptophyta</taxon>
        <taxon>Embryophyta</taxon>
        <taxon>Bryophyta</taxon>
        <taxon>Bryophytina</taxon>
        <taxon>Bryopsida</taxon>
        <taxon>Funariidae</taxon>
        <taxon>Funariales</taxon>
        <taxon>Funariaceae</taxon>
        <taxon>Physcomitrium</taxon>
    </lineage>
</organism>
<dbReference type="EMBL" id="ABEU02000019">
    <property type="protein sequence ID" value="PNR34398.1"/>
    <property type="molecule type" value="Genomic_DNA"/>
</dbReference>
<reference evidence="3" key="3">
    <citation type="submission" date="2020-12" db="UniProtKB">
        <authorList>
            <consortium name="EnsemblPlants"/>
        </authorList>
    </citation>
    <scope>IDENTIFICATION</scope>
</reference>
<gene>
    <name evidence="2" type="ORF">PHYPA_024215</name>
</gene>
<dbReference type="EnsemblPlants" id="Pp3c19_16609V3.1">
    <property type="protein sequence ID" value="PAC:32937710.CDS.1"/>
    <property type="gene ID" value="Pp3c19_16609"/>
</dbReference>
<accession>A0A2K1IYP4</accession>
<evidence type="ECO:0000313" key="2">
    <source>
        <dbReference type="EMBL" id="PNR34398.1"/>
    </source>
</evidence>
<dbReference type="Gramene" id="Pp3c19_16609V3.1">
    <property type="protein sequence ID" value="PAC:32937710.CDS.1"/>
    <property type="gene ID" value="Pp3c19_16609"/>
</dbReference>
<feature type="region of interest" description="Disordered" evidence="1">
    <location>
        <begin position="50"/>
        <end position="71"/>
    </location>
</feature>
<feature type="region of interest" description="Disordered" evidence="1">
    <location>
        <begin position="87"/>
        <end position="112"/>
    </location>
</feature>
<evidence type="ECO:0000313" key="3">
    <source>
        <dbReference type="EnsemblPlants" id="PAC:32937710.CDS.1"/>
    </source>
</evidence>
<evidence type="ECO:0000256" key="1">
    <source>
        <dbReference type="SAM" id="MobiDB-lite"/>
    </source>
</evidence>
<dbReference type="Proteomes" id="UP000006727">
    <property type="component" value="Chromosome 19"/>
</dbReference>
<dbReference type="InParanoid" id="A0A2K1IYP4"/>
<reference evidence="2 4" key="1">
    <citation type="journal article" date="2008" name="Science">
        <title>The Physcomitrella genome reveals evolutionary insights into the conquest of land by plants.</title>
        <authorList>
            <person name="Rensing S."/>
            <person name="Lang D."/>
            <person name="Zimmer A."/>
            <person name="Terry A."/>
            <person name="Salamov A."/>
            <person name="Shapiro H."/>
            <person name="Nishiyama T."/>
            <person name="Perroud P.-F."/>
            <person name="Lindquist E."/>
            <person name="Kamisugi Y."/>
            <person name="Tanahashi T."/>
            <person name="Sakakibara K."/>
            <person name="Fujita T."/>
            <person name="Oishi K."/>
            <person name="Shin-I T."/>
            <person name="Kuroki Y."/>
            <person name="Toyoda A."/>
            <person name="Suzuki Y."/>
            <person name="Hashimoto A."/>
            <person name="Yamaguchi K."/>
            <person name="Sugano A."/>
            <person name="Kohara Y."/>
            <person name="Fujiyama A."/>
            <person name="Anterola A."/>
            <person name="Aoki S."/>
            <person name="Ashton N."/>
            <person name="Barbazuk W.B."/>
            <person name="Barker E."/>
            <person name="Bennetzen J."/>
            <person name="Bezanilla M."/>
            <person name="Blankenship R."/>
            <person name="Cho S.H."/>
            <person name="Dutcher S."/>
            <person name="Estelle M."/>
            <person name="Fawcett J.A."/>
            <person name="Gundlach H."/>
            <person name="Hanada K."/>
            <person name="Heyl A."/>
            <person name="Hicks K.A."/>
            <person name="Hugh J."/>
            <person name="Lohr M."/>
            <person name="Mayer K."/>
            <person name="Melkozernov A."/>
            <person name="Murata T."/>
            <person name="Nelson D."/>
            <person name="Pils B."/>
            <person name="Prigge M."/>
            <person name="Reiss B."/>
            <person name="Renner T."/>
            <person name="Rombauts S."/>
            <person name="Rushton P."/>
            <person name="Sanderfoot A."/>
            <person name="Schween G."/>
            <person name="Shiu S.-H."/>
            <person name="Stueber K."/>
            <person name="Theodoulou F.L."/>
            <person name="Tu H."/>
            <person name="Van de Peer Y."/>
            <person name="Verrier P.J."/>
            <person name="Waters E."/>
            <person name="Wood A."/>
            <person name="Yang L."/>
            <person name="Cove D."/>
            <person name="Cuming A."/>
            <person name="Hasebe M."/>
            <person name="Lucas S."/>
            <person name="Mishler D.B."/>
            <person name="Reski R."/>
            <person name="Grigoriev I."/>
            <person name="Quatrano R.S."/>
            <person name="Boore J.L."/>
        </authorList>
    </citation>
    <scope>NUCLEOTIDE SEQUENCE [LARGE SCALE GENOMIC DNA]</scope>
    <source>
        <strain evidence="3 4">cv. Gransden 2004</strain>
    </source>
</reference>
<sequence length="297" mass="32580">MHLPKPTGARRACNKNQRGAFALINYLPKSPYAGFVSRGEAPGPMSWACTRMSTSTPPPPSRSSPLALPATMPASPPGCLRVCQSRRGQWPQTDRQPDNRRSSPHHPRTRISFIPLPNYGASALALPCPALRFPSLRPTPGSCPHMRSPLRKSETPNRKIMRTLSMALDASRGRAFAALSPHCGWRSHPRNGSHTTSSLRQPRRSWAALPSVRPCVRVRLFAAGSAEVWTLHHTAAPVPLNLGAPGPDSSILLGPGCGVFRPLFFGVSPYRAPRTLSEYSFRHFDDYVLILMLMRCA</sequence>
<name>A0A2K1IYP4_PHYPA</name>
<dbReference type="AlphaFoldDB" id="A0A2K1IYP4"/>